<accession>K8X8Z3</accession>
<dbReference type="HAMAP" id="MF_02114">
    <property type="entry name" value="CofC"/>
    <property type="match status" value="1"/>
</dbReference>
<comment type="catalytic activity">
    <reaction evidence="5">
        <text>phosphoenolpyruvate + GTP + H(+) = enolpyruvoyl-2-diphospho-5'-guanosine + diphosphate</text>
        <dbReference type="Rhea" id="RHEA:30519"/>
        <dbReference type="ChEBI" id="CHEBI:15378"/>
        <dbReference type="ChEBI" id="CHEBI:33019"/>
        <dbReference type="ChEBI" id="CHEBI:37565"/>
        <dbReference type="ChEBI" id="CHEBI:58702"/>
        <dbReference type="ChEBI" id="CHEBI:143701"/>
        <dbReference type="EC" id="2.7.7.105"/>
    </reaction>
</comment>
<comment type="function">
    <text evidence="5">Guanylyltransferase that catalyzes the activation of phosphoenolpyruvate (PEP) as enolpyruvoyl-2-diphospho-5'-guanosine, via the condensation of PEP with GTP. It is involved in the biosynthesis of coenzyme F420, a hydride carrier cofactor.</text>
</comment>
<dbReference type="SUPFAM" id="SSF53448">
    <property type="entry name" value="Nucleotide-diphospho-sugar transferases"/>
    <property type="match status" value="1"/>
</dbReference>
<evidence type="ECO:0000256" key="5">
    <source>
        <dbReference type="HAMAP-Rule" id="MF_02114"/>
    </source>
</evidence>
<dbReference type="PANTHER" id="PTHR40392">
    <property type="entry name" value="2-PHOSPHO-L-LACTATE GUANYLYLTRANSFERASE"/>
    <property type="match status" value="1"/>
</dbReference>
<evidence type="ECO:0000256" key="4">
    <source>
        <dbReference type="ARBA" id="ARBA00023134"/>
    </source>
</evidence>
<feature type="binding site" evidence="5">
    <location>
        <position position="142"/>
    </location>
    <ligand>
        <name>phosphoenolpyruvate</name>
        <dbReference type="ChEBI" id="CHEBI:58702"/>
    </ligand>
</feature>
<comment type="caution">
    <text evidence="6">The sequence shown here is derived from an EMBL/GenBank/DDBJ whole genome shotgun (WGS) entry which is preliminary data.</text>
</comment>
<dbReference type="Pfam" id="PF01983">
    <property type="entry name" value="CofC"/>
    <property type="match status" value="1"/>
</dbReference>
<keyword evidence="3 5" id="KW-0547">Nucleotide-binding</keyword>
<dbReference type="Proteomes" id="UP000005951">
    <property type="component" value="Unassembled WGS sequence"/>
</dbReference>
<evidence type="ECO:0000313" key="7">
    <source>
        <dbReference type="Proteomes" id="UP000005951"/>
    </source>
</evidence>
<dbReference type="EC" id="2.7.7.105" evidence="5"/>
<keyword evidence="2 5" id="KW-0548">Nucleotidyltransferase</keyword>
<sequence>MTAPWTVLIPVKRPALAKSRLAVAPTTRAALARAFALDTIDAALQCAQVQSVRVITADDEVTARASELGATVVVDSTEGDLNQCLRDAAAPLPPSPLVALVSDLPALRPHELGSALIFADHLLRVASRHSAGFLPDCTGNGTTLLAASANSGFDPRFGMLSAAAHRASGARPLRTGGVDTVRGDVDTLRDLRAALLLGVGPHTARVCRAAEGWQLLETAHST</sequence>
<evidence type="ECO:0000313" key="6">
    <source>
        <dbReference type="EMBL" id="EKT77301.1"/>
    </source>
</evidence>
<reference evidence="6 7" key="1">
    <citation type="journal article" date="2013" name="Genome Announc.">
        <title>Draft Genome Sequence of Rhodococcus opacus Strain M213 Shows a Diverse Catabolic Potential.</title>
        <authorList>
            <person name="Pathak A."/>
            <person name="Green S.J."/>
            <person name="Ogram A."/>
            <person name="Chauhan A."/>
        </authorList>
    </citation>
    <scope>NUCLEOTIDE SEQUENCE [LARGE SCALE GENOMIC DNA]</scope>
    <source>
        <strain evidence="6 7">M213</strain>
    </source>
</reference>
<dbReference type="AlphaFoldDB" id="K8X8Z3"/>
<dbReference type="Gene3D" id="3.90.550.10">
    <property type="entry name" value="Spore Coat Polysaccharide Biosynthesis Protein SpsA, Chain A"/>
    <property type="match status" value="1"/>
</dbReference>
<evidence type="ECO:0000256" key="3">
    <source>
        <dbReference type="ARBA" id="ARBA00022741"/>
    </source>
</evidence>
<organism evidence="6 7">
    <name type="scientific">Rhodococcus opacus M213</name>
    <dbReference type="NCBI Taxonomy" id="1129896"/>
    <lineage>
        <taxon>Bacteria</taxon>
        <taxon>Bacillati</taxon>
        <taxon>Actinomycetota</taxon>
        <taxon>Actinomycetes</taxon>
        <taxon>Mycobacteriales</taxon>
        <taxon>Nocardiaceae</taxon>
        <taxon>Rhodococcus</taxon>
    </lineage>
</organism>
<comment type="pathway">
    <text evidence="5">Cofactor biosynthesis; coenzyme F420 biosynthesis.</text>
</comment>
<dbReference type="EMBL" id="AJYC02000158">
    <property type="protein sequence ID" value="EKT77301.1"/>
    <property type="molecule type" value="Genomic_DNA"/>
</dbReference>
<dbReference type="GO" id="GO:0043814">
    <property type="term" value="F:phospholactate guanylyltransferase activity"/>
    <property type="evidence" value="ECO:0007669"/>
    <property type="project" value="InterPro"/>
</dbReference>
<evidence type="ECO:0000256" key="2">
    <source>
        <dbReference type="ARBA" id="ARBA00022695"/>
    </source>
</evidence>
<dbReference type="GO" id="GO:0052645">
    <property type="term" value="P:F420-0 metabolic process"/>
    <property type="evidence" value="ECO:0007669"/>
    <property type="project" value="UniProtKB-UniRule"/>
</dbReference>
<dbReference type="RefSeq" id="WP_005264267.1">
    <property type="nucleotide sequence ID" value="NZ_AJYC02000158.1"/>
</dbReference>
<feature type="binding site" evidence="5">
    <location>
        <position position="158"/>
    </location>
    <ligand>
        <name>phosphoenolpyruvate</name>
        <dbReference type="ChEBI" id="CHEBI:58702"/>
    </ligand>
</feature>
<keyword evidence="1 5" id="KW-0808">Transferase</keyword>
<name>K8X8Z3_RHOOP</name>
<feature type="binding site" evidence="5">
    <location>
        <position position="161"/>
    </location>
    <ligand>
        <name>phosphoenolpyruvate</name>
        <dbReference type="ChEBI" id="CHEBI:58702"/>
    </ligand>
</feature>
<dbReference type="GO" id="GO:0005525">
    <property type="term" value="F:GTP binding"/>
    <property type="evidence" value="ECO:0007669"/>
    <property type="project" value="UniProtKB-KW"/>
</dbReference>
<keyword evidence="4 5" id="KW-0342">GTP-binding</keyword>
<evidence type="ECO:0000256" key="1">
    <source>
        <dbReference type="ARBA" id="ARBA00022679"/>
    </source>
</evidence>
<dbReference type="UniPathway" id="UPA00071"/>
<comment type="similarity">
    <text evidence="5">Belongs to the CofC family.</text>
</comment>
<dbReference type="InterPro" id="IPR029044">
    <property type="entry name" value="Nucleotide-diphossugar_trans"/>
</dbReference>
<dbReference type="NCBIfam" id="TIGR03552">
    <property type="entry name" value="F420_cofC"/>
    <property type="match status" value="1"/>
</dbReference>
<dbReference type="PANTHER" id="PTHR40392:SF1">
    <property type="entry name" value="2-PHOSPHO-L-LACTATE GUANYLYLTRANSFERASE"/>
    <property type="match status" value="1"/>
</dbReference>
<dbReference type="InterPro" id="IPR002835">
    <property type="entry name" value="CofC"/>
</dbReference>
<protein>
    <recommendedName>
        <fullName evidence="5">Phosphoenolpyruvate guanylyltransferase</fullName>
        <shortName evidence="5">PEP guanylyltransferase</shortName>
        <ecNumber evidence="5">2.7.7.105</ecNumber>
    </recommendedName>
</protein>
<proteinExistence type="inferred from homology"/>
<gene>
    <name evidence="5" type="primary">fbiD</name>
    <name evidence="6" type="ORF">WSS_A38126</name>
</gene>